<evidence type="ECO:0000256" key="2">
    <source>
        <dbReference type="ARBA" id="ARBA00023136"/>
    </source>
</evidence>
<dbReference type="KEGG" id="ppu:PP_4669"/>
<dbReference type="InterPro" id="IPR006665">
    <property type="entry name" value="OmpA-like"/>
</dbReference>
<dbReference type="PANTHER" id="PTHR30329">
    <property type="entry name" value="STATOR ELEMENT OF FLAGELLAR MOTOR COMPLEX"/>
    <property type="match status" value="1"/>
</dbReference>
<dbReference type="EMBL" id="AE015451">
    <property type="protein sequence ID" value="AAN70242.1"/>
    <property type="molecule type" value="Genomic_DNA"/>
</dbReference>
<dbReference type="STRING" id="160488.PP_4669"/>
<dbReference type="PANTHER" id="PTHR30329:SF17">
    <property type="entry name" value="LIPOPROTEIN YFIB-RELATED"/>
    <property type="match status" value="1"/>
</dbReference>
<dbReference type="Gene3D" id="3.30.1330.60">
    <property type="entry name" value="OmpA-like domain"/>
    <property type="match status" value="1"/>
</dbReference>
<dbReference type="BioCyc" id="PPUT160488:G1G01-4982-MONOMER"/>
<organism evidence="5 6">
    <name type="scientific">Pseudomonas putida (strain ATCC 47054 / DSM 6125 / CFBP 8728 / NCIMB 11950 / KT2440)</name>
    <dbReference type="NCBI Taxonomy" id="160488"/>
    <lineage>
        <taxon>Bacteria</taxon>
        <taxon>Pseudomonadati</taxon>
        <taxon>Pseudomonadota</taxon>
        <taxon>Gammaproteobacteria</taxon>
        <taxon>Pseudomonadales</taxon>
        <taxon>Pseudomonadaceae</taxon>
        <taxon>Pseudomonas</taxon>
    </lineage>
</organism>
<dbReference type="eggNOG" id="COG2885">
    <property type="taxonomic scope" value="Bacteria"/>
</dbReference>
<dbReference type="InterPro" id="IPR006690">
    <property type="entry name" value="OMPA-like_CS"/>
</dbReference>
<dbReference type="AlphaFoldDB" id="Q88DZ9"/>
<dbReference type="GO" id="GO:0009279">
    <property type="term" value="C:cell outer membrane"/>
    <property type="evidence" value="ECO:0007669"/>
    <property type="project" value="UniProtKB-SubCell"/>
</dbReference>
<keyword evidence="2 3" id="KW-0472">Membrane</keyword>
<accession>Q88DZ9</accession>
<dbReference type="PROSITE" id="PS51257">
    <property type="entry name" value="PROKAR_LIPOPROTEIN"/>
    <property type="match status" value="1"/>
</dbReference>
<dbReference type="HOGENOM" id="CLU_016890_12_3_6"/>
<keyword evidence="6" id="KW-1185">Reference proteome</keyword>
<dbReference type="OrthoDB" id="9782229at2"/>
<reference evidence="5 6" key="2">
    <citation type="journal article" date="2016" name="Environ. Microbiol.">
        <title>The revisited genome of Pseudomonas putida KT2440 enlightens its value as a robust metabolic chassis.</title>
        <authorList>
            <person name="Belda E."/>
            <person name="van Heck R.G."/>
            <person name="Lopez-Sanchez M.J."/>
            <person name="Cruveiller S."/>
            <person name="Barbe V."/>
            <person name="Fraser C."/>
            <person name="Klenk H.P."/>
            <person name="Petersen J."/>
            <person name="Morgat A."/>
            <person name="Nikel P.I."/>
            <person name="Vallenet D."/>
            <person name="Rouy Z."/>
            <person name="Sekowska A."/>
            <person name="Martins Dos Santos V.A."/>
            <person name="de Lorenzo V."/>
            <person name="Danchin A."/>
            <person name="Medigue C."/>
        </authorList>
    </citation>
    <scope>NUCLEOTIDE SEQUENCE [LARGE SCALE GENOMIC DNA]</scope>
    <source>
        <strain evidence="6">ATCC 47054 / DSM 6125 / CFBP 8728 / NCIMB 11950 / KT2440</strain>
    </source>
</reference>
<evidence type="ECO:0000256" key="3">
    <source>
        <dbReference type="PROSITE-ProRule" id="PRU00473"/>
    </source>
</evidence>
<name>Q88DZ9_PSEPK</name>
<sequence length="172" mass="18241">MKSGTGVEPVMHALRFPLWALLFAMLALTGCQSAPQKGLTPEQIAVLKREGFTPTDEGWAYDLSGKVLFGSDLDSLNGQSQAIVERIGKALLGVGIQGVRVDGHADSSGKAAYNQQLSERRAQSVTKALVGIGMQAQNIQSRGLGSSQPVADNRTSAGRTENRRVSIVVASY</sequence>
<dbReference type="SMR" id="Q88DZ9"/>
<comment type="subcellular location">
    <subcellularLocation>
        <location evidence="1">Cell outer membrane</location>
    </subcellularLocation>
</comment>
<feature type="domain" description="OmpA-like" evidence="4">
    <location>
        <begin position="57"/>
        <end position="172"/>
    </location>
</feature>
<evidence type="ECO:0000259" key="4">
    <source>
        <dbReference type="PROSITE" id="PS51123"/>
    </source>
</evidence>
<dbReference type="PROSITE" id="PS51123">
    <property type="entry name" value="OMPA_2"/>
    <property type="match status" value="1"/>
</dbReference>
<gene>
    <name evidence="5" type="ordered locus">PP_4669</name>
</gene>
<dbReference type="PRINTS" id="PR01023">
    <property type="entry name" value="NAFLGMOTY"/>
</dbReference>
<dbReference type="CDD" id="cd07185">
    <property type="entry name" value="OmpA_C-like"/>
    <property type="match status" value="1"/>
</dbReference>
<dbReference type="Pfam" id="PF00691">
    <property type="entry name" value="OmpA"/>
    <property type="match status" value="1"/>
</dbReference>
<dbReference type="PRINTS" id="PR01021">
    <property type="entry name" value="OMPADOMAIN"/>
</dbReference>
<reference evidence="5 6" key="1">
    <citation type="journal article" date="2002" name="Environ. Microbiol.">
        <title>Complete genome sequence and comparative analysis of the metabolically versatile Pseudomonas putida KT2440.</title>
        <authorList>
            <person name="Nelson K.E."/>
            <person name="Weinel C."/>
            <person name="Paulsen I.T."/>
            <person name="Dodson R.J."/>
            <person name="Hilbert H."/>
            <person name="Martins dos Santos V.A."/>
            <person name="Fouts D.E."/>
            <person name="Gill S.R."/>
            <person name="Pop M."/>
            <person name="Holmes M."/>
            <person name="Brinkac L."/>
            <person name="Beanan M."/>
            <person name="DeBoy R.T."/>
            <person name="Daugherty S."/>
            <person name="Kolonay J."/>
            <person name="Madupu R."/>
            <person name="Nelson W."/>
            <person name="White O."/>
            <person name="Peterson J."/>
            <person name="Khouri H."/>
            <person name="Hance I."/>
            <person name="Chris Lee P."/>
            <person name="Holtzapple E."/>
            <person name="Scanlan D."/>
            <person name="Tran K."/>
            <person name="Moazzez A."/>
            <person name="Utterback T."/>
            <person name="Rizzo M."/>
            <person name="Lee K."/>
            <person name="Kosack D."/>
            <person name="Moestl D."/>
            <person name="Wedler H."/>
            <person name="Lauber J."/>
            <person name="Stjepandic D."/>
            <person name="Hoheisel J."/>
            <person name="Straetz M."/>
            <person name="Heim S."/>
            <person name="Kiewitz C."/>
            <person name="Eisen J.A."/>
            <person name="Timmis K.N."/>
            <person name="Dusterhoft A."/>
            <person name="Tummler B."/>
            <person name="Fraser C.M."/>
        </authorList>
    </citation>
    <scope>NUCLEOTIDE SEQUENCE [LARGE SCALE GENOMIC DNA]</scope>
    <source>
        <strain evidence="6">ATCC 47054 / DSM 6125 / CFBP 8728 / NCIMB 11950 / KT2440</strain>
    </source>
</reference>
<dbReference type="PaxDb" id="160488-PP_4669"/>
<evidence type="ECO:0000313" key="5">
    <source>
        <dbReference type="EMBL" id="AAN70242.1"/>
    </source>
</evidence>
<dbReference type="SUPFAM" id="SSF103088">
    <property type="entry name" value="OmpA-like"/>
    <property type="match status" value="1"/>
</dbReference>
<evidence type="ECO:0000256" key="1">
    <source>
        <dbReference type="ARBA" id="ARBA00004442"/>
    </source>
</evidence>
<evidence type="ECO:0000313" key="6">
    <source>
        <dbReference type="Proteomes" id="UP000000556"/>
    </source>
</evidence>
<dbReference type="InterPro" id="IPR036737">
    <property type="entry name" value="OmpA-like_sf"/>
</dbReference>
<dbReference type="PROSITE" id="PS01068">
    <property type="entry name" value="OMPA_1"/>
    <property type="match status" value="1"/>
</dbReference>
<dbReference type="Proteomes" id="UP000000556">
    <property type="component" value="Chromosome"/>
</dbReference>
<proteinExistence type="predicted"/>
<dbReference type="InterPro" id="IPR006664">
    <property type="entry name" value="OMP_bac"/>
</dbReference>
<dbReference type="PATRIC" id="fig|160488.4.peg.4977"/>
<dbReference type="InterPro" id="IPR050330">
    <property type="entry name" value="Bact_OuterMem_StrucFunc"/>
</dbReference>
<protein>
    <submittedName>
        <fullName evidence="5">OmpA family protein</fullName>
    </submittedName>
</protein>
<dbReference type="PhylomeDB" id="Q88DZ9"/>